<organism evidence="1 2">
    <name type="scientific">Actinomadura meridiana</name>
    <dbReference type="NCBI Taxonomy" id="559626"/>
    <lineage>
        <taxon>Bacteria</taxon>
        <taxon>Bacillati</taxon>
        <taxon>Actinomycetota</taxon>
        <taxon>Actinomycetes</taxon>
        <taxon>Streptosporangiales</taxon>
        <taxon>Thermomonosporaceae</taxon>
        <taxon>Actinomadura</taxon>
    </lineage>
</organism>
<dbReference type="RefSeq" id="WP_344899384.1">
    <property type="nucleotide sequence ID" value="NZ_BAABAS010000015.1"/>
</dbReference>
<dbReference type="Proteomes" id="UP001501710">
    <property type="component" value="Unassembled WGS sequence"/>
</dbReference>
<accession>A0ABP8C8K2</accession>
<proteinExistence type="predicted"/>
<evidence type="ECO:0000313" key="2">
    <source>
        <dbReference type="Proteomes" id="UP001501710"/>
    </source>
</evidence>
<name>A0ABP8C8K2_9ACTN</name>
<dbReference type="EMBL" id="BAABAS010000015">
    <property type="protein sequence ID" value="GAA4235590.1"/>
    <property type="molecule type" value="Genomic_DNA"/>
</dbReference>
<gene>
    <name evidence="1" type="ORF">GCM10022254_43160</name>
</gene>
<evidence type="ECO:0000313" key="1">
    <source>
        <dbReference type="EMBL" id="GAA4235590.1"/>
    </source>
</evidence>
<sequence length="150" mass="16228">MIKLLVEGKIPYERTGTHRRILLGDLLAHSERRRAAQGWEGLEGSYGLPDPNDEHVVAAAVVTGAGVIVTHNTKDFPPARLPGGLAVIPPAEFAANNAAPHPLKALAAVEAIVERSGTRGPKRTEEDVLAVLAERYRMNDAVEIMREARK</sequence>
<dbReference type="InterPro" id="IPR029060">
    <property type="entry name" value="PIN-like_dom_sf"/>
</dbReference>
<evidence type="ECO:0008006" key="3">
    <source>
        <dbReference type="Google" id="ProtNLM"/>
    </source>
</evidence>
<protein>
    <recommendedName>
        <fullName evidence="3">PIN domain-containing protein</fullName>
    </recommendedName>
</protein>
<comment type="caution">
    <text evidence="1">The sequence shown here is derived from an EMBL/GenBank/DDBJ whole genome shotgun (WGS) entry which is preliminary data.</text>
</comment>
<keyword evidence="2" id="KW-1185">Reference proteome</keyword>
<reference evidence="2" key="1">
    <citation type="journal article" date="2019" name="Int. J. Syst. Evol. Microbiol.">
        <title>The Global Catalogue of Microorganisms (GCM) 10K type strain sequencing project: providing services to taxonomists for standard genome sequencing and annotation.</title>
        <authorList>
            <consortium name="The Broad Institute Genomics Platform"/>
            <consortium name="The Broad Institute Genome Sequencing Center for Infectious Disease"/>
            <person name="Wu L."/>
            <person name="Ma J."/>
        </authorList>
    </citation>
    <scope>NUCLEOTIDE SEQUENCE [LARGE SCALE GENOMIC DNA]</scope>
    <source>
        <strain evidence="2">JCM 17440</strain>
    </source>
</reference>
<dbReference type="SUPFAM" id="SSF88723">
    <property type="entry name" value="PIN domain-like"/>
    <property type="match status" value="1"/>
</dbReference>